<accession>A0A135I909</accession>
<organism evidence="1 2">
    <name type="scientific">Enterovibrio coralii</name>
    <dbReference type="NCBI Taxonomy" id="294935"/>
    <lineage>
        <taxon>Bacteria</taxon>
        <taxon>Pseudomonadati</taxon>
        <taxon>Pseudomonadota</taxon>
        <taxon>Gammaproteobacteria</taxon>
        <taxon>Vibrionales</taxon>
        <taxon>Vibrionaceae</taxon>
        <taxon>Enterovibrio</taxon>
    </lineage>
</organism>
<comment type="caution">
    <text evidence="1">The sequence shown here is derived from an EMBL/GenBank/DDBJ whole genome shotgun (WGS) entry which is preliminary data.</text>
</comment>
<evidence type="ECO:0008006" key="3">
    <source>
        <dbReference type="Google" id="ProtNLM"/>
    </source>
</evidence>
<dbReference type="RefSeq" id="WP_067415035.1">
    <property type="nucleotide sequence ID" value="NZ_LNTY01000032.1"/>
</dbReference>
<dbReference type="STRING" id="294935.ATN88_18415"/>
<proteinExistence type="predicted"/>
<gene>
    <name evidence="1" type="ORF">ATN88_18415</name>
</gene>
<sequence>MRVFPDLKQPDGSLYCGPFCLAAMLTVLNRLPIESAVTVKRYNGDHKEFCGEDVPLFYASGDLSGFGKQIYKLTGIITPGEYPDYIEHSGYNSLAAMVHVMTQFGLQAEVIIRDEQTKGYLETVFPVEFELLNDISVPVSLLNGERSTPEGCYLISVIAVNGSLHYILNTANAEWFDSHLAVDDTSWDFIEKWDGSGTGRDGASWVGISLRVFLPTSEE</sequence>
<evidence type="ECO:0000313" key="1">
    <source>
        <dbReference type="EMBL" id="KXF81939.1"/>
    </source>
</evidence>
<reference evidence="1 2" key="1">
    <citation type="submission" date="2015-11" db="EMBL/GenBank/DDBJ databases">
        <title>Genomic Taxonomy of the Vibrionaceae.</title>
        <authorList>
            <person name="Gomez-Gil B."/>
            <person name="Enciso-Ibarra J."/>
        </authorList>
    </citation>
    <scope>NUCLEOTIDE SEQUENCE [LARGE SCALE GENOMIC DNA]</scope>
    <source>
        <strain evidence="1 2">CAIM 912</strain>
    </source>
</reference>
<dbReference type="InterPro" id="IPR058988">
    <property type="entry name" value="IpaJ"/>
</dbReference>
<dbReference type="Proteomes" id="UP000070529">
    <property type="component" value="Unassembled WGS sequence"/>
</dbReference>
<keyword evidence="2" id="KW-1185">Reference proteome</keyword>
<dbReference type="EMBL" id="LNTY01000032">
    <property type="protein sequence ID" value="KXF81939.1"/>
    <property type="molecule type" value="Genomic_DNA"/>
</dbReference>
<name>A0A135I909_9GAMM</name>
<dbReference type="AlphaFoldDB" id="A0A135I909"/>
<protein>
    <recommendedName>
        <fullName evidence="3">Peptidase C39-like domain-containing protein</fullName>
    </recommendedName>
</protein>
<dbReference type="OrthoDB" id="5876422at2"/>
<dbReference type="Pfam" id="PF25855">
    <property type="entry name" value="IpaJ_protease"/>
    <property type="match status" value="1"/>
</dbReference>
<evidence type="ECO:0000313" key="2">
    <source>
        <dbReference type="Proteomes" id="UP000070529"/>
    </source>
</evidence>